<dbReference type="PROSITE" id="PS51186">
    <property type="entry name" value="GNAT"/>
    <property type="match status" value="1"/>
</dbReference>
<reference evidence="2 3" key="1">
    <citation type="submission" date="2017-04" db="EMBL/GenBank/DDBJ databases">
        <authorList>
            <person name="Afonso C.L."/>
            <person name="Miller P.J."/>
            <person name="Scott M.A."/>
            <person name="Spackman E."/>
            <person name="Goraichik I."/>
            <person name="Dimitrov K.M."/>
            <person name="Suarez D.L."/>
            <person name="Swayne D.E."/>
        </authorList>
    </citation>
    <scope>NUCLEOTIDE SEQUENCE [LARGE SCALE GENOMIC DNA]</scope>
    <source>
        <strain evidence="2 3">DSM 12816</strain>
    </source>
</reference>
<accession>A0A1W2AU19</accession>
<dbReference type="InterPro" id="IPR016181">
    <property type="entry name" value="Acyl_CoA_acyltransferase"/>
</dbReference>
<dbReference type="STRING" id="1122930.SAMN02745168_1952"/>
<dbReference type="InterPro" id="IPR029058">
    <property type="entry name" value="AB_hydrolase_fold"/>
</dbReference>
<dbReference type="Gene3D" id="3.40.50.1820">
    <property type="entry name" value="alpha/beta hydrolase"/>
    <property type="match status" value="1"/>
</dbReference>
<dbReference type="PANTHER" id="PTHR43451">
    <property type="entry name" value="ACETYLTRANSFERASE (GNAT) FAMILY PROTEIN"/>
    <property type="match status" value="1"/>
</dbReference>
<proteinExistence type="predicted"/>
<keyword evidence="3" id="KW-1185">Reference proteome</keyword>
<sequence length="403" mass="44325">MKREFIQGENGYSIPCAGALSGKEKRVVLFCHGLGSSKESPAVLTVSPVLREQGIGTFAFDFPGHGESPADGERFRVENCVNDLAAVEAHVRSLCPGAEIGYFASSFGAYINLIYLSTRAPAGRSSFLRCAAVDMAGIMKRNTTREHEAQLEVQGYVVLDGDYARPLKITRGFLEDLSAYDVFRLYRPGTARLEMIHGTADETAPLADARRFANHAGAELLEVEGADHRFLIPGGMERVADAALRFFTPYAADTRWEVRRLARIELPEALELAWEVFSEYVAPGYSEEGIRTFQSVLQNPETTENFSFYGAFDGENLAGMAATRNGGEHISLFFVRTPYQGKRAGRALFGAMRKDSPSGCLTVNSSPYALAVYRCLGFSGDGEERLQDGIRYIPLRYGKGKEE</sequence>
<gene>
    <name evidence="2" type="ORF">SAMN02745168_1952</name>
</gene>
<feature type="domain" description="N-acetyltransferase" evidence="1">
    <location>
        <begin position="256"/>
        <end position="402"/>
    </location>
</feature>
<dbReference type="Pfam" id="PF12146">
    <property type="entry name" value="Hydrolase_4"/>
    <property type="match status" value="1"/>
</dbReference>
<dbReference type="EMBL" id="FWXW01000004">
    <property type="protein sequence ID" value="SMC64186.1"/>
    <property type="molecule type" value="Genomic_DNA"/>
</dbReference>
<dbReference type="RefSeq" id="WP_159448069.1">
    <property type="nucleotide sequence ID" value="NZ_FWXW01000004.1"/>
</dbReference>
<protein>
    <submittedName>
        <fullName evidence="2">Acetyltransferase (GNAT) domain-containing protein</fullName>
    </submittedName>
</protein>
<dbReference type="SUPFAM" id="SSF53474">
    <property type="entry name" value="alpha/beta-Hydrolases"/>
    <property type="match status" value="1"/>
</dbReference>
<organism evidence="2 3">
    <name type="scientific">Papillibacter cinnamivorans DSM 12816</name>
    <dbReference type="NCBI Taxonomy" id="1122930"/>
    <lineage>
        <taxon>Bacteria</taxon>
        <taxon>Bacillati</taxon>
        <taxon>Bacillota</taxon>
        <taxon>Clostridia</taxon>
        <taxon>Eubacteriales</taxon>
        <taxon>Oscillospiraceae</taxon>
        <taxon>Papillibacter</taxon>
    </lineage>
</organism>
<dbReference type="Pfam" id="PF13673">
    <property type="entry name" value="Acetyltransf_10"/>
    <property type="match status" value="1"/>
</dbReference>
<dbReference type="Gene3D" id="3.40.630.30">
    <property type="match status" value="1"/>
</dbReference>
<dbReference type="PANTHER" id="PTHR43451:SF1">
    <property type="entry name" value="ACETYLTRANSFERASE"/>
    <property type="match status" value="1"/>
</dbReference>
<dbReference type="OrthoDB" id="9780269at2"/>
<evidence type="ECO:0000259" key="1">
    <source>
        <dbReference type="PROSITE" id="PS51186"/>
    </source>
</evidence>
<keyword evidence="2" id="KW-0808">Transferase</keyword>
<dbReference type="SUPFAM" id="SSF55729">
    <property type="entry name" value="Acyl-CoA N-acyltransferases (Nat)"/>
    <property type="match status" value="1"/>
</dbReference>
<evidence type="ECO:0000313" key="3">
    <source>
        <dbReference type="Proteomes" id="UP000192790"/>
    </source>
</evidence>
<dbReference type="InterPro" id="IPR052564">
    <property type="entry name" value="N-acetyltrans/Recomb-assoc"/>
</dbReference>
<dbReference type="GO" id="GO:0016747">
    <property type="term" value="F:acyltransferase activity, transferring groups other than amino-acyl groups"/>
    <property type="evidence" value="ECO:0007669"/>
    <property type="project" value="InterPro"/>
</dbReference>
<dbReference type="InterPro" id="IPR022742">
    <property type="entry name" value="Hydrolase_4"/>
</dbReference>
<dbReference type="AlphaFoldDB" id="A0A1W2AU19"/>
<dbReference type="Proteomes" id="UP000192790">
    <property type="component" value="Unassembled WGS sequence"/>
</dbReference>
<name>A0A1W2AU19_9FIRM</name>
<dbReference type="InterPro" id="IPR000182">
    <property type="entry name" value="GNAT_dom"/>
</dbReference>
<evidence type="ECO:0000313" key="2">
    <source>
        <dbReference type="EMBL" id="SMC64186.1"/>
    </source>
</evidence>